<proteinExistence type="predicted"/>
<reference evidence="1 2" key="1">
    <citation type="submission" date="2018-03" db="EMBL/GenBank/DDBJ databases">
        <title>Genome sequence of Clostridium luticellarii DSM 29923.</title>
        <authorList>
            <person name="Poehlein A."/>
            <person name="Daniel R."/>
        </authorList>
    </citation>
    <scope>NUCLEOTIDE SEQUENCE [LARGE SCALE GENOMIC DNA]</scope>
    <source>
        <strain evidence="1 2">DSM 29923</strain>
    </source>
</reference>
<dbReference type="Proteomes" id="UP000237798">
    <property type="component" value="Unassembled WGS sequence"/>
</dbReference>
<evidence type="ECO:0000313" key="1">
    <source>
        <dbReference type="EMBL" id="PRR85517.1"/>
    </source>
</evidence>
<sequence length="72" mass="8159">MNRESLKGLTKAQLINIIEGFEETSSGMVDYDSRDYEDRKNELEDISCRGDAYMESHGRIDYGYGVGVYGPL</sequence>
<dbReference type="AlphaFoldDB" id="A0A2T0BNS4"/>
<comment type="caution">
    <text evidence="1">The sequence shown here is derived from an EMBL/GenBank/DDBJ whole genome shotgun (WGS) entry which is preliminary data.</text>
</comment>
<organism evidence="1 2">
    <name type="scientific">Clostridium luticellarii</name>
    <dbReference type="NCBI Taxonomy" id="1691940"/>
    <lineage>
        <taxon>Bacteria</taxon>
        <taxon>Bacillati</taxon>
        <taxon>Bacillota</taxon>
        <taxon>Clostridia</taxon>
        <taxon>Eubacteriales</taxon>
        <taxon>Clostridiaceae</taxon>
        <taxon>Clostridium</taxon>
    </lineage>
</organism>
<dbReference type="RefSeq" id="WP_106009026.1">
    <property type="nucleotide sequence ID" value="NZ_PVXP01000015.1"/>
</dbReference>
<dbReference type="OrthoDB" id="1080189at2"/>
<keyword evidence="2" id="KW-1185">Reference proteome</keyword>
<dbReference type="EMBL" id="PVXP01000015">
    <property type="protein sequence ID" value="PRR85517.1"/>
    <property type="molecule type" value="Genomic_DNA"/>
</dbReference>
<gene>
    <name evidence="1" type="ORF">CLLU_14380</name>
</gene>
<name>A0A2T0BNS4_9CLOT</name>
<evidence type="ECO:0000313" key="2">
    <source>
        <dbReference type="Proteomes" id="UP000237798"/>
    </source>
</evidence>
<protein>
    <submittedName>
        <fullName evidence="1">Uncharacterized protein</fullName>
    </submittedName>
</protein>
<accession>A0A2T0BNS4</accession>